<dbReference type="GO" id="GO:0016020">
    <property type="term" value="C:membrane"/>
    <property type="evidence" value="ECO:0007669"/>
    <property type="project" value="InterPro"/>
</dbReference>
<dbReference type="InterPro" id="IPR000620">
    <property type="entry name" value="EamA_dom"/>
</dbReference>
<keyword evidence="3" id="KW-0812">Transmembrane</keyword>
<dbReference type="Proteomes" id="UP000000954">
    <property type="component" value="Chromosome"/>
</dbReference>
<organism evidence="5 6">
    <name type="scientific">Cryptobacterium curtum (strain ATCC 700683 / DSM 15641 / CCUG 43107 / 12-3)</name>
    <dbReference type="NCBI Taxonomy" id="469378"/>
    <lineage>
        <taxon>Bacteria</taxon>
        <taxon>Bacillati</taxon>
        <taxon>Actinomycetota</taxon>
        <taxon>Coriobacteriia</taxon>
        <taxon>Eggerthellales</taxon>
        <taxon>Eggerthellaceae</taxon>
        <taxon>Cryptobacterium</taxon>
    </lineage>
</organism>
<dbReference type="KEGG" id="ccu:Ccur_08310"/>
<comment type="similarity">
    <text evidence="1">Belongs to the EamA transporter family.</text>
</comment>
<dbReference type="STRING" id="469378.Ccur_08310"/>
<gene>
    <name evidence="5" type="ordered locus">Ccur_08310</name>
</gene>
<proteinExistence type="inferred from homology"/>
<feature type="compositionally biased region" description="Polar residues" evidence="2">
    <location>
        <begin position="342"/>
        <end position="354"/>
    </location>
</feature>
<dbReference type="HOGENOM" id="CLU_044169_1_0_11"/>
<feature type="domain" description="EamA" evidence="4">
    <location>
        <begin position="158"/>
        <end position="296"/>
    </location>
</feature>
<dbReference type="PANTHER" id="PTHR22911:SF137">
    <property type="entry name" value="SOLUTE CARRIER FAMILY 35 MEMBER G2-RELATED"/>
    <property type="match status" value="1"/>
</dbReference>
<feature type="domain" description="EamA" evidence="4">
    <location>
        <begin position="5"/>
        <end position="142"/>
    </location>
</feature>
<dbReference type="AlphaFoldDB" id="C7MNP3"/>
<feature type="transmembrane region" description="Helical" evidence="3">
    <location>
        <begin position="200"/>
        <end position="218"/>
    </location>
</feature>
<feature type="transmembrane region" description="Helical" evidence="3">
    <location>
        <begin position="129"/>
        <end position="145"/>
    </location>
</feature>
<evidence type="ECO:0000256" key="1">
    <source>
        <dbReference type="ARBA" id="ARBA00007362"/>
    </source>
</evidence>
<feature type="transmembrane region" description="Helical" evidence="3">
    <location>
        <begin position="73"/>
        <end position="94"/>
    </location>
</feature>
<evidence type="ECO:0000313" key="6">
    <source>
        <dbReference type="Proteomes" id="UP000000954"/>
    </source>
</evidence>
<dbReference type="EMBL" id="CP001682">
    <property type="protein sequence ID" value="ACU94533.1"/>
    <property type="molecule type" value="Genomic_DNA"/>
</dbReference>
<accession>C7MNP3</accession>
<keyword evidence="3" id="KW-1133">Transmembrane helix</keyword>
<protein>
    <submittedName>
        <fullName evidence="5">Integral membrane protein DUF6</fullName>
    </submittedName>
</protein>
<evidence type="ECO:0000256" key="3">
    <source>
        <dbReference type="SAM" id="Phobius"/>
    </source>
</evidence>
<feature type="transmembrane region" description="Helical" evidence="3">
    <location>
        <begin position="256"/>
        <end position="274"/>
    </location>
</feature>
<name>C7MNP3_CRYCD</name>
<dbReference type="OrthoDB" id="5604143at2"/>
<keyword evidence="3" id="KW-0472">Membrane</keyword>
<dbReference type="SUPFAM" id="SSF103481">
    <property type="entry name" value="Multidrug resistance efflux transporter EmrE"/>
    <property type="match status" value="2"/>
</dbReference>
<sequence>MKYGLGSGILWGLDTLILGIAVSMAPLAELSEAPIASAFLHDACCAIMLLLYMGLRGRLGDTVAALKTRSGRVVMVAALLGGPLGMTGYLIAIANIGSGYTAIISAFYPAVGTVLAVLALHERMRVRQVIALMAALGGVMTMGWMSAGAEATAGDPLLGVTGALVCVFGWGSEAVILAWGMRDDAVDNETALQIRETTSALVYGLVVAPVAGALNLAGDVVTTPAMGVIALAALAGTVSYLFYYQAINRIGAARGMALNISYSAWAVIFGVIILGNIPQLLDIVCCVLILGGTVLSATAEWVDLNMFKREDPAVDPASGKSASITEGVSGKSASAPRDTASEKNTSAAMDSTSGKDMLAK</sequence>
<feature type="transmembrane region" description="Helical" evidence="3">
    <location>
        <begin position="157"/>
        <end position="179"/>
    </location>
</feature>
<feature type="region of interest" description="Disordered" evidence="2">
    <location>
        <begin position="313"/>
        <end position="360"/>
    </location>
</feature>
<feature type="transmembrane region" description="Helical" evidence="3">
    <location>
        <begin position="280"/>
        <end position="299"/>
    </location>
</feature>
<feature type="transmembrane region" description="Helical" evidence="3">
    <location>
        <begin position="34"/>
        <end position="52"/>
    </location>
</feature>
<dbReference type="InterPro" id="IPR037185">
    <property type="entry name" value="EmrE-like"/>
</dbReference>
<dbReference type="PANTHER" id="PTHR22911">
    <property type="entry name" value="ACYL-MALONYL CONDENSING ENZYME-RELATED"/>
    <property type="match status" value="1"/>
</dbReference>
<evidence type="ECO:0000256" key="2">
    <source>
        <dbReference type="SAM" id="MobiDB-lite"/>
    </source>
</evidence>
<dbReference type="RefSeq" id="WP_012803220.1">
    <property type="nucleotide sequence ID" value="NC_013170.1"/>
</dbReference>
<dbReference type="eggNOG" id="COG0697">
    <property type="taxonomic scope" value="Bacteria"/>
</dbReference>
<dbReference type="Pfam" id="PF00892">
    <property type="entry name" value="EamA"/>
    <property type="match status" value="2"/>
</dbReference>
<feature type="transmembrane region" description="Helical" evidence="3">
    <location>
        <begin position="100"/>
        <end position="120"/>
    </location>
</feature>
<evidence type="ECO:0000313" key="5">
    <source>
        <dbReference type="EMBL" id="ACU94533.1"/>
    </source>
</evidence>
<feature type="transmembrane region" description="Helical" evidence="3">
    <location>
        <begin position="9"/>
        <end position="28"/>
    </location>
</feature>
<evidence type="ECO:0000259" key="4">
    <source>
        <dbReference type="Pfam" id="PF00892"/>
    </source>
</evidence>
<feature type="transmembrane region" description="Helical" evidence="3">
    <location>
        <begin position="224"/>
        <end position="244"/>
    </location>
</feature>
<keyword evidence="6" id="KW-1185">Reference proteome</keyword>
<reference evidence="5 6" key="1">
    <citation type="journal article" date="2009" name="Stand. Genomic Sci.">
        <title>Complete genome sequence of Cryptobacterium curtum type strain (12-3).</title>
        <authorList>
            <person name="Mavrommatis K."/>
            <person name="Pukall R."/>
            <person name="Rohde C."/>
            <person name="Chen F."/>
            <person name="Sims D."/>
            <person name="Brettin T."/>
            <person name="Kuske C."/>
            <person name="Detter J.C."/>
            <person name="Han C."/>
            <person name="Lapidus A."/>
            <person name="Copeland A."/>
            <person name="Glavina Del Rio T."/>
            <person name="Nolan M."/>
            <person name="Lucas S."/>
            <person name="Tice H."/>
            <person name="Cheng J.F."/>
            <person name="Bruce D."/>
            <person name="Goodwin L."/>
            <person name="Pitluck S."/>
            <person name="Ovchinnikova G."/>
            <person name="Pati A."/>
            <person name="Ivanova N."/>
            <person name="Chen A."/>
            <person name="Palaniappan K."/>
            <person name="Chain P."/>
            <person name="D'haeseleer P."/>
            <person name="Goker M."/>
            <person name="Bristow J."/>
            <person name="Eisen J.A."/>
            <person name="Markowitz V."/>
            <person name="Hugenholtz P."/>
            <person name="Rohde M."/>
            <person name="Klenk H.P."/>
            <person name="Kyrpides N.C."/>
        </authorList>
    </citation>
    <scope>NUCLEOTIDE SEQUENCE [LARGE SCALE GENOMIC DNA]</scope>
    <source>
        <strain evidence="6">ATCC 700683 / DSM 15641 / 12-3</strain>
    </source>
</reference>